<proteinExistence type="inferred from homology"/>
<feature type="binding site" evidence="12">
    <location>
        <position position="200"/>
    </location>
    <ligand>
        <name>Zn(2+)</name>
        <dbReference type="ChEBI" id="CHEBI:29105"/>
        <label>1</label>
        <note>catalytic</note>
    </ligand>
</feature>
<dbReference type="SUPFAM" id="SSF56281">
    <property type="entry name" value="Metallo-hydrolase/oxidoreductase"/>
    <property type="match status" value="1"/>
</dbReference>
<keyword evidence="8 9" id="KW-0694">RNA-binding</keyword>
<evidence type="ECO:0000313" key="16">
    <source>
        <dbReference type="Proteomes" id="UP000004090"/>
    </source>
</evidence>
<comment type="caution">
    <text evidence="15">The sequence shown here is derived from an EMBL/GenBank/DDBJ whole genome shotgun (WGS) entry which is preliminary data.</text>
</comment>
<reference evidence="15 16" key="1">
    <citation type="submission" date="2007-09" db="EMBL/GenBank/DDBJ databases">
        <title>Draft genome sequence of Eubacterium dolichum (DSM 3991).</title>
        <authorList>
            <person name="Sudarsanam P."/>
            <person name="Ley R."/>
            <person name="Guruge J."/>
            <person name="Turnbaugh P.J."/>
            <person name="Mahowald M."/>
            <person name="Liep D."/>
            <person name="Gordon J."/>
        </authorList>
    </citation>
    <scope>NUCLEOTIDE SEQUENCE [LARGE SCALE GENOMIC DNA]</scope>
    <source>
        <strain evidence="15 16">DSM 3991</strain>
    </source>
</reference>
<comment type="subunit">
    <text evidence="9">Homodimer, may be a subunit of the RNA degradosome.</text>
</comment>
<evidence type="ECO:0000256" key="2">
    <source>
        <dbReference type="ARBA" id="ARBA00022722"/>
    </source>
</evidence>
<dbReference type="HAMAP" id="MF_01491">
    <property type="entry name" value="RNase_J_bact"/>
    <property type="match status" value="1"/>
</dbReference>
<dbReference type="Gene3D" id="3.40.50.10710">
    <property type="entry name" value="Metallo-hydrolase/oxidoreductase"/>
    <property type="match status" value="1"/>
</dbReference>
<dbReference type="EC" id="3.1.-.-" evidence="9"/>
<feature type="binding site" evidence="12">
    <location>
        <position position="178"/>
    </location>
    <ligand>
        <name>Zn(2+)</name>
        <dbReference type="ChEBI" id="CHEBI:29105"/>
        <label>1</label>
        <note>catalytic</note>
    </ligand>
</feature>
<dbReference type="Proteomes" id="UP000004090">
    <property type="component" value="Unassembled WGS sequence"/>
</dbReference>
<dbReference type="Gene3D" id="3.10.20.580">
    <property type="match status" value="1"/>
</dbReference>
<comment type="function">
    <text evidence="9">An RNase that has 5'-3' exonuclease and possibly endonuclease activity. Involved in maturation of rRNA and in some organisms also mRNA maturation and/or decay.</text>
</comment>
<feature type="binding site" evidence="12">
    <location>
        <position position="111"/>
    </location>
    <ligand>
        <name>Zn(2+)</name>
        <dbReference type="ChEBI" id="CHEBI:29105"/>
        <label>1</label>
        <note>catalytic</note>
    </ligand>
</feature>
<dbReference type="InterPro" id="IPR004613">
    <property type="entry name" value="RNase_J"/>
</dbReference>
<reference evidence="15 16" key="2">
    <citation type="submission" date="2007-09" db="EMBL/GenBank/DDBJ databases">
        <authorList>
            <person name="Fulton L."/>
            <person name="Clifton S."/>
            <person name="Fulton B."/>
            <person name="Xu J."/>
            <person name="Minx P."/>
            <person name="Pepin K.H."/>
            <person name="Johnson M."/>
            <person name="Thiruvilangam P."/>
            <person name="Bhonagiri V."/>
            <person name="Nash W.E."/>
            <person name="Mardis E.R."/>
            <person name="Wilson R.K."/>
        </authorList>
    </citation>
    <scope>NUCLEOTIDE SEQUENCE [LARGE SCALE GENOMIC DNA]</scope>
    <source>
        <strain evidence="15 16">DSM 3991</strain>
    </source>
</reference>
<evidence type="ECO:0000313" key="15">
    <source>
        <dbReference type="EMBL" id="EDP12398.1"/>
    </source>
</evidence>
<keyword evidence="3 12" id="KW-0479">Metal-binding</keyword>
<dbReference type="Gene3D" id="3.60.15.10">
    <property type="entry name" value="Ribonuclease Z/Hydroxyacylglutathione hydrolase-like"/>
    <property type="match status" value="1"/>
</dbReference>
<keyword evidence="7 9" id="KW-0269">Exonuclease</keyword>
<dbReference type="STRING" id="428127.EUBDOL_00033"/>
<keyword evidence="12" id="KW-0106">Calcium</keyword>
<dbReference type="Pfam" id="PF00753">
    <property type="entry name" value="Lactamase_B"/>
    <property type="match status" value="1"/>
</dbReference>
<dbReference type="eggNOG" id="COG0595">
    <property type="taxonomic scope" value="Bacteria"/>
</dbReference>
<dbReference type="Pfam" id="PF07521">
    <property type="entry name" value="RMMBL"/>
    <property type="match status" value="1"/>
</dbReference>
<feature type="active site" description="Proton donor" evidence="10">
    <location>
        <position position="231"/>
    </location>
</feature>
<dbReference type="GO" id="GO:0008270">
    <property type="term" value="F:zinc ion binding"/>
    <property type="evidence" value="ECO:0007669"/>
    <property type="project" value="InterPro"/>
</dbReference>
<evidence type="ECO:0000256" key="12">
    <source>
        <dbReference type="PIRSR" id="PIRSR004803-3"/>
    </source>
</evidence>
<dbReference type="PANTHER" id="PTHR43694:SF1">
    <property type="entry name" value="RIBONUCLEASE J"/>
    <property type="match status" value="1"/>
</dbReference>
<evidence type="ECO:0000256" key="9">
    <source>
        <dbReference type="HAMAP-Rule" id="MF_01491"/>
    </source>
</evidence>
<protein>
    <recommendedName>
        <fullName evidence="9">Ribonuclease J</fullName>
        <shortName evidence="9">RNase J</shortName>
        <ecNumber evidence="9">3.1.-.-</ecNumber>
    </recommendedName>
</protein>
<dbReference type="GO" id="GO:0004534">
    <property type="term" value="F:5'-3' RNA exonuclease activity"/>
    <property type="evidence" value="ECO:0007669"/>
    <property type="project" value="UniProtKB-UniRule"/>
</dbReference>
<feature type="region of interest" description="Disordered" evidence="13">
    <location>
        <begin position="17"/>
        <end position="38"/>
    </location>
</feature>
<dbReference type="SMART" id="SM00849">
    <property type="entry name" value="Lactamase_B"/>
    <property type="match status" value="1"/>
</dbReference>
<evidence type="ECO:0000256" key="3">
    <source>
        <dbReference type="ARBA" id="ARBA00022723"/>
    </source>
</evidence>
<dbReference type="GO" id="GO:0004521">
    <property type="term" value="F:RNA endonuclease activity"/>
    <property type="evidence" value="ECO:0007669"/>
    <property type="project" value="UniProtKB-UniRule"/>
</dbReference>
<evidence type="ECO:0000256" key="10">
    <source>
        <dbReference type="PIRSR" id="PIRSR004803-1"/>
    </source>
</evidence>
<evidence type="ECO:0000256" key="1">
    <source>
        <dbReference type="ARBA" id="ARBA00022490"/>
    </source>
</evidence>
<dbReference type="Pfam" id="PF22505">
    <property type="entry name" value="RNase_J_b_CASP"/>
    <property type="match status" value="1"/>
</dbReference>
<name>A8R7Q2_9FIRM</name>
<keyword evidence="2 9" id="KW-0540">Nuclease</keyword>
<dbReference type="InterPro" id="IPR041636">
    <property type="entry name" value="RNase_J_C"/>
</dbReference>
<feature type="binding site" evidence="12">
    <location>
        <position position="86"/>
    </location>
    <ligand>
        <name>Ca(2+)</name>
        <dbReference type="ChEBI" id="CHEBI:29108"/>
    </ligand>
</feature>
<dbReference type="InterPro" id="IPR011108">
    <property type="entry name" value="RMMBL"/>
</dbReference>
<dbReference type="GO" id="GO:0003723">
    <property type="term" value="F:RNA binding"/>
    <property type="evidence" value="ECO:0007669"/>
    <property type="project" value="UniProtKB-UniRule"/>
</dbReference>
<sequence>MRCISKKVKGVFMNVNQNRSHAPRTRQEHQTNSYNKNNTQRNDTLIYALGGLGEVGKNMYCFEHGNEILIVDSGVRFPEEDLLGVDYVIPDYNHLVKNNRKRKVLVITHGHEDHIGGIPFLLKTVDIEAIYAPAFAVALITKKLEERKMLRGVKLIEISDRSSLKMHHFTCGFFNTTHSIPDSLGILINTPNGRVVHTGDFKFDLTPIGSNADYQVMAYMGQIGVDLLLSDSTNSGVEDFSISEKKVAAEILDTMKKTEGRLIVATFASNVYRVAQIIEAAIACGRKVIIFGRSMENVVTIGRKTGKIKVGEQHFLSPEQLAYTPANKTCIVCTGSQGEPLAALSRIANGTHRYIKLIPGDTVIFSSSPIPGNGASVNQVINKLFRAGANVLTKSILGNLHTTGHASQEEQKLMLQLIKPKYFMPVHGEYKMLKQHKDTAIETGIPSENIFTCANGDVLILRNHQVFESSWRIMADDIYVDGNDISGVSTAVLKDRKILADNGLVAVIIAIDSRENKVLTKPVIVSRGFVFIKDSQGLLKEAEMIVYNALNEKMQQRTTFSELKNCVRGTLEPFLYNKTHRNPIVIPVIINSKAAMQALQQSRAARPTQRRKPMPN</sequence>
<dbReference type="PIRSF" id="PIRSF004803">
    <property type="entry name" value="RnjA"/>
    <property type="match status" value="1"/>
</dbReference>
<dbReference type="GO" id="GO:0006364">
    <property type="term" value="P:rRNA processing"/>
    <property type="evidence" value="ECO:0007669"/>
    <property type="project" value="UniProtKB-UniRule"/>
</dbReference>
<feature type="binding site" evidence="12">
    <location>
        <position position="481"/>
    </location>
    <ligand>
        <name>Ca(2+)</name>
        <dbReference type="ChEBI" id="CHEBI:29108"/>
    </ligand>
</feature>
<evidence type="ECO:0000256" key="13">
    <source>
        <dbReference type="SAM" id="MobiDB-lite"/>
    </source>
</evidence>
<keyword evidence="5 9" id="KW-0378">Hydrolase</keyword>
<evidence type="ECO:0000256" key="4">
    <source>
        <dbReference type="ARBA" id="ARBA00022759"/>
    </source>
</evidence>
<keyword evidence="6 12" id="KW-0862">Zinc</keyword>
<dbReference type="NCBIfam" id="NF047419">
    <property type="entry name" value="RNase_J1_RnjA"/>
    <property type="match status" value="1"/>
</dbReference>
<feature type="binding site" evidence="12">
    <location>
        <position position="84"/>
    </location>
    <ligand>
        <name>Ca(2+)</name>
        <dbReference type="ChEBI" id="CHEBI:29108"/>
    </ligand>
</feature>
<feature type="active site" description="Proton acceptor" evidence="10">
    <location>
        <position position="405"/>
    </location>
</feature>
<comment type="cofactor">
    <cofactor evidence="12">
        <name>Zn(2+)</name>
        <dbReference type="ChEBI" id="CHEBI:29105"/>
    </cofactor>
    <text evidence="12">Binds 2 Zn(2+) ions per subunit. It is not clear if Zn(2+) or Mg(2+) is physiologically important.</text>
</comment>
<evidence type="ECO:0000256" key="8">
    <source>
        <dbReference type="ARBA" id="ARBA00022884"/>
    </source>
</evidence>
<dbReference type="EMBL" id="ABAW02000002">
    <property type="protein sequence ID" value="EDP12398.1"/>
    <property type="molecule type" value="Genomic_DNA"/>
</dbReference>
<accession>A8R7Q2</accession>
<feature type="domain" description="Metallo-beta-lactamase" evidence="14">
    <location>
        <begin position="56"/>
        <end position="251"/>
    </location>
</feature>
<dbReference type="AlphaFoldDB" id="A8R7Q2"/>
<dbReference type="InterPro" id="IPR030854">
    <property type="entry name" value="RNase_J_bac"/>
</dbReference>
<keyword evidence="9" id="KW-0698">rRNA processing</keyword>
<gene>
    <name evidence="9" type="primary">rnj</name>
    <name evidence="15" type="ORF">EUBDOL_00033</name>
</gene>
<feature type="binding site" evidence="12">
    <location>
        <position position="109"/>
    </location>
    <ligand>
        <name>Zn(2+)</name>
        <dbReference type="ChEBI" id="CHEBI:29105"/>
        <label>1</label>
        <note>catalytic</note>
    </ligand>
</feature>
<feature type="binding site" evidence="12">
    <location>
        <position position="113"/>
    </location>
    <ligand>
        <name>Zn(2+)</name>
        <dbReference type="ChEBI" id="CHEBI:29105"/>
        <label>1</label>
        <note>catalytic</note>
    </ligand>
</feature>
<keyword evidence="4 9" id="KW-0255">Endonuclease</keyword>
<dbReference type="InterPro" id="IPR036866">
    <property type="entry name" value="RibonucZ/Hydroxyglut_hydro"/>
</dbReference>
<organism evidence="15 16">
    <name type="scientific">Amedibacillus dolichus DSM 3991</name>
    <dbReference type="NCBI Taxonomy" id="428127"/>
    <lineage>
        <taxon>Bacteria</taxon>
        <taxon>Bacillati</taxon>
        <taxon>Bacillota</taxon>
        <taxon>Erysipelotrichia</taxon>
        <taxon>Erysipelotrichales</taxon>
        <taxon>Erysipelotrichaceae</taxon>
        <taxon>Amedibacillus</taxon>
    </lineage>
</organism>
<dbReference type="GO" id="GO:0005737">
    <property type="term" value="C:cytoplasm"/>
    <property type="evidence" value="ECO:0007669"/>
    <property type="project" value="UniProtKB-SubCell"/>
</dbReference>
<evidence type="ECO:0000256" key="5">
    <source>
        <dbReference type="ARBA" id="ARBA00022801"/>
    </source>
</evidence>
<evidence type="ECO:0000259" key="14">
    <source>
        <dbReference type="SMART" id="SM00849"/>
    </source>
</evidence>
<feature type="binding site" evidence="12">
    <location>
        <position position="427"/>
    </location>
    <ligand>
        <name>Zn(2+)</name>
        <dbReference type="ChEBI" id="CHEBI:29105"/>
        <label>1</label>
        <note>catalytic</note>
    </ligand>
</feature>
<comment type="similarity">
    <text evidence="9">Belongs to the metallo-beta-lactamase superfamily. RNA-metabolizing metallo-beta-lactamase-like family. Bacterial RNase J subfamily.</text>
</comment>
<comment type="caution">
    <text evidence="9">Lacks conserved residue(s) required for the propagation of feature annotation.</text>
</comment>
<feature type="binding site" evidence="12">
    <location>
        <position position="114"/>
    </location>
    <ligand>
        <name>Zn(2+)</name>
        <dbReference type="ChEBI" id="CHEBI:29105"/>
        <label>1</label>
        <note>catalytic</note>
    </ligand>
</feature>
<dbReference type="InterPro" id="IPR001279">
    <property type="entry name" value="Metallo-B-lactamas"/>
</dbReference>
<dbReference type="NCBIfam" id="TIGR00649">
    <property type="entry name" value="MG423"/>
    <property type="match status" value="1"/>
</dbReference>
<feature type="binding site" evidence="11">
    <location>
        <begin position="401"/>
        <end position="405"/>
    </location>
    <ligand>
        <name>substrate</name>
    </ligand>
</feature>
<dbReference type="CDD" id="cd07714">
    <property type="entry name" value="RNaseJ_MBL-fold"/>
    <property type="match status" value="1"/>
</dbReference>
<dbReference type="HOGENOM" id="CLU_008727_3_1_9"/>
<dbReference type="InterPro" id="IPR042173">
    <property type="entry name" value="RNase_J_2"/>
</dbReference>
<dbReference type="InterPro" id="IPR055132">
    <property type="entry name" value="RNase_J_b_CASP"/>
</dbReference>
<feature type="binding site" evidence="11">
    <location>
        <begin position="268"/>
        <end position="270"/>
    </location>
    <ligand>
        <name>substrate</name>
    </ligand>
</feature>
<comment type="subcellular location">
    <subcellularLocation>
        <location evidence="9">Cytoplasm</location>
    </subcellularLocation>
</comment>
<evidence type="ECO:0000256" key="7">
    <source>
        <dbReference type="ARBA" id="ARBA00022839"/>
    </source>
</evidence>
<evidence type="ECO:0000256" key="11">
    <source>
        <dbReference type="PIRSR" id="PIRSR004803-2"/>
    </source>
</evidence>
<comment type="cofactor">
    <cofactor evidence="12">
        <name>Ca(2+)</name>
        <dbReference type="ChEBI" id="CHEBI:29108"/>
    </cofactor>
    <text evidence="12">Binds 1 Ca(2+) cation per subunit. Seen in 1 crystal structure, it is not clear if it is physiologically important.</text>
</comment>
<evidence type="ECO:0000256" key="6">
    <source>
        <dbReference type="ARBA" id="ARBA00022833"/>
    </source>
</evidence>
<dbReference type="PANTHER" id="PTHR43694">
    <property type="entry name" value="RIBONUCLEASE J"/>
    <property type="match status" value="1"/>
</dbReference>
<dbReference type="Pfam" id="PF17770">
    <property type="entry name" value="RNase_J_C"/>
    <property type="match status" value="1"/>
</dbReference>
<keyword evidence="1 9" id="KW-0963">Cytoplasm</keyword>